<gene>
    <name evidence="7" type="ORF">WJX75_001793</name>
</gene>
<evidence type="ECO:0000256" key="3">
    <source>
        <dbReference type="ARBA" id="ARBA00022630"/>
    </source>
</evidence>
<keyword evidence="8" id="KW-1185">Reference proteome</keyword>
<dbReference type="InterPro" id="IPR045170">
    <property type="entry name" value="MTOX"/>
</dbReference>
<sequence length="287" mass="31566">MAHFDVIVVGIGGHGSAALYHLAKQGIKVLGLEQFTIAHDLGSSHGHSRIIRLQYHEHSDYVPLLRRAYELWHDLEAESDQTLLHTTGCLEFADKANADSVFANALSSAVEHGLEHEVLTSEEVNARFPGVQIPSTFMGLYQPQGGILSPEKCIKAHVEAAMQHSAIVQTGQKVLAWQVLPSGKVEGLAQVQRQVIGWFEVSDHDAFSTENFPVFILEDEELGEFYGFPEFDGLPGMKIGKFYHLYEACEEPDNLSRVITSADEEIDGALHAGAQGGCAEIFSQGRW</sequence>
<evidence type="ECO:0000256" key="5">
    <source>
        <dbReference type="ARBA" id="ARBA00023002"/>
    </source>
</evidence>
<evidence type="ECO:0000256" key="4">
    <source>
        <dbReference type="ARBA" id="ARBA00022827"/>
    </source>
</evidence>
<dbReference type="SUPFAM" id="SSF51905">
    <property type="entry name" value="FAD/NAD(P)-binding domain"/>
    <property type="match status" value="1"/>
</dbReference>
<proteinExistence type="inferred from homology"/>
<dbReference type="PANTHER" id="PTHR10961">
    <property type="entry name" value="PEROXISOMAL SARCOSINE OXIDASE"/>
    <property type="match status" value="1"/>
</dbReference>
<evidence type="ECO:0000313" key="7">
    <source>
        <dbReference type="EMBL" id="KAK9914881.1"/>
    </source>
</evidence>
<dbReference type="Gene3D" id="3.50.50.60">
    <property type="entry name" value="FAD/NAD(P)-binding domain"/>
    <property type="match status" value="1"/>
</dbReference>
<evidence type="ECO:0000256" key="1">
    <source>
        <dbReference type="ARBA" id="ARBA00001974"/>
    </source>
</evidence>
<evidence type="ECO:0000313" key="8">
    <source>
        <dbReference type="Proteomes" id="UP001491310"/>
    </source>
</evidence>
<dbReference type="Pfam" id="PF01266">
    <property type="entry name" value="DAO"/>
    <property type="match status" value="1"/>
</dbReference>
<organism evidence="7 8">
    <name type="scientific">Coccomyxa subellipsoidea</name>
    <dbReference type="NCBI Taxonomy" id="248742"/>
    <lineage>
        <taxon>Eukaryota</taxon>
        <taxon>Viridiplantae</taxon>
        <taxon>Chlorophyta</taxon>
        <taxon>core chlorophytes</taxon>
        <taxon>Trebouxiophyceae</taxon>
        <taxon>Trebouxiophyceae incertae sedis</taxon>
        <taxon>Coccomyxaceae</taxon>
        <taxon>Coccomyxa</taxon>
    </lineage>
</organism>
<dbReference type="Gene3D" id="3.30.9.10">
    <property type="entry name" value="D-Amino Acid Oxidase, subunit A, domain 2"/>
    <property type="match status" value="1"/>
</dbReference>
<reference evidence="7 8" key="1">
    <citation type="journal article" date="2024" name="Nat. Commun.">
        <title>Phylogenomics reveals the evolutionary origins of lichenization in chlorophyte algae.</title>
        <authorList>
            <person name="Puginier C."/>
            <person name="Libourel C."/>
            <person name="Otte J."/>
            <person name="Skaloud P."/>
            <person name="Haon M."/>
            <person name="Grisel S."/>
            <person name="Petersen M."/>
            <person name="Berrin J.G."/>
            <person name="Delaux P.M."/>
            <person name="Dal Grande F."/>
            <person name="Keller J."/>
        </authorList>
    </citation>
    <scope>NUCLEOTIDE SEQUENCE [LARGE SCALE GENOMIC DNA]</scope>
    <source>
        <strain evidence="7 8">SAG 216-7</strain>
    </source>
</reference>
<comment type="similarity">
    <text evidence="2">Belongs to the MSOX/MTOX family.</text>
</comment>
<dbReference type="InterPro" id="IPR006076">
    <property type="entry name" value="FAD-dep_OxRdtase"/>
</dbReference>
<dbReference type="InterPro" id="IPR036188">
    <property type="entry name" value="FAD/NAD-bd_sf"/>
</dbReference>
<evidence type="ECO:0000256" key="2">
    <source>
        <dbReference type="ARBA" id="ARBA00010989"/>
    </source>
</evidence>
<dbReference type="Proteomes" id="UP001491310">
    <property type="component" value="Unassembled WGS sequence"/>
</dbReference>
<name>A0ABR2YT95_9CHLO</name>
<feature type="domain" description="FAD dependent oxidoreductase" evidence="6">
    <location>
        <begin position="5"/>
        <end position="188"/>
    </location>
</feature>
<comment type="caution">
    <text evidence="7">The sequence shown here is derived from an EMBL/GenBank/DDBJ whole genome shotgun (WGS) entry which is preliminary data.</text>
</comment>
<comment type="cofactor">
    <cofactor evidence="1">
        <name>FAD</name>
        <dbReference type="ChEBI" id="CHEBI:57692"/>
    </cofactor>
</comment>
<dbReference type="SUPFAM" id="SSF54373">
    <property type="entry name" value="FAD-linked reductases, C-terminal domain"/>
    <property type="match status" value="1"/>
</dbReference>
<dbReference type="EMBL" id="JALJOT010000005">
    <property type="protein sequence ID" value="KAK9914881.1"/>
    <property type="molecule type" value="Genomic_DNA"/>
</dbReference>
<dbReference type="PANTHER" id="PTHR10961:SF7">
    <property type="entry name" value="FAD DEPENDENT OXIDOREDUCTASE DOMAIN-CONTAINING PROTEIN"/>
    <property type="match status" value="1"/>
</dbReference>
<keyword evidence="3" id="KW-0285">Flavoprotein</keyword>
<protein>
    <recommendedName>
        <fullName evidence="6">FAD dependent oxidoreductase domain-containing protein</fullName>
    </recommendedName>
</protein>
<keyword evidence="4" id="KW-0274">FAD</keyword>
<accession>A0ABR2YT95</accession>
<keyword evidence="5" id="KW-0560">Oxidoreductase</keyword>
<evidence type="ECO:0000259" key="6">
    <source>
        <dbReference type="Pfam" id="PF01266"/>
    </source>
</evidence>